<organism evidence="1 2">
    <name type="scientific">Budvicia aquatica</name>
    <dbReference type="NCBI Taxonomy" id="82979"/>
    <lineage>
        <taxon>Bacteria</taxon>
        <taxon>Pseudomonadati</taxon>
        <taxon>Pseudomonadota</taxon>
        <taxon>Gammaproteobacteria</taxon>
        <taxon>Enterobacterales</taxon>
        <taxon>Budviciaceae</taxon>
        <taxon>Budvicia</taxon>
    </lineage>
</organism>
<evidence type="ECO:0000313" key="1">
    <source>
        <dbReference type="EMBL" id="VFS49148.1"/>
    </source>
</evidence>
<accession>A0A484ZMJ7</accession>
<gene>
    <name evidence="1" type="ORF">NCTC12282_03608</name>
</gene>
<dbReference type="EMBL" id="CAADJA010000002">
    <property type="protein sequence ID" value="VFS49148.1"/>
    <property type="molecule type" value="Genomic_DNA"/>
</dbReference>
<sequence length="41" mass="4823">MEVSLYRVYMRAYIRIVRVVFVWVVDSIKVGGDINMDDISN</sequence>
<reference evidence="1 2" key="1">
    <citation type="submission" date="2019-03" db="EMBL/GenBank/DDBJ databases">
        <authorList>
            <consortium name="Pathogen Informatics"/>
        </authorList>
    </citation>
    <scope>NUCLEOTIDE SEQUENCE [LARGE SCALE GENOMIC DNA]</scope>
    <source>
        <strain evidence="1 2">NCTC12282</strain>
    </source>
</reference>
<evidence type="ECO:0000313" key="2">
    <source>
        <dbReference type="Proteomes" id="UP000373449"/>
    </source>
</evidence>
<proteinExistence type="predicted"/>
<protein>
    <submittedName>
        <fullName evidence="1">Uncharacterized protein</fullName>
    </submittedName>
</protein>
<name>A0A484ZMJ7_9GAMM</name>
<dbReference type="Proteomes" id="UP000373449">
    <property type="component" value="Unassembled WGS sequence"/>
</dbReference>
<dbReference type="AlphaFoldDB" id="A0A484ZMJ7"/>